<proteinExistence type="predicted"/>
<keyword evidence="1" id="KW-0472">Membrane</keyword>
<keyword evidence="1" id="KW-1133">Transmembrane helix</keyword>
<accession>A0A1X0RC31</accession>
<dbReference type="Proteomes" id="UP000242414">
    <property type="component" value="Unassembled WGS sequence"/>
</dbReference>
<evidence type="ECO:0000256" key="1">
    <source>
        <dbReference type="SAM" id="Phobius"/>
    </source>
</evidence>
<protein>
    <submittedName>
        <fullName evidence="2">Uncharacterized protein</fullName>
    </submittedName>
</protein>
<name>A0A1X0RC31_RHIZD</name>
<dbReference type="OrthoDB" id="2364397at2759"/>
<organism evidence="2">
    <name type="scientific">Rhizopus microsporus var. microsporus</name>
    <dbReference type="NCBI Taxonomy" id="86635"/>
    <lineage>
        <taxon>Eukaryota</taxon>
        <taxon>Fungi</taxon>
        <taxon>Fungi incertae sedis</taxon>
        <taxon>Mucoromycota</taxon>
        <taxon>Mucoromycotina</taxon>
        <taxon>Mucoromycetes</taxon>
        <taxon>Mucorales</taxon>
        <taxon>Mucorineae</taxon>
        <taxon>Rhizopodaceae</taxon>
        <taxon>Rhizopus</taxon>
    </lineage>
</organism>
<feature type="transmembrane region" description="Helical" evidence="1">
    <location>
        <begin position="108"/>
        <end position="128"/>
    </location>
</feature>
<keyword evidence="1" id="KW-0812">Transmembrane</keyword>
<reference evidence="2" key="1">
    <citation type="journal article" date="2016" name="Proc. Natl. Acad. Sci. U.S.A.">
        <title>Lipid metabolic changes in an early divergent fungus govern the establishment of a mutualistic symbiosis with endobacteria.</title>
        <authorList>
            <person name="Lastovetsky O.A."/>
            <person name="Gaspar M.L."/>
            <person name="Mondo S.J."/>
            <person name="LaButti K.M."/>
            <person name="Sandor L."/>
            <person name="Grigoriev I.V."/>
            <person name="Henry S.A."/>
            <person name="Pawlowska T.E."/>
        </authorList>
    </citation>
    <scope>NUCLEOTIDE SEQUENCE [LARGE SCALE GENOMIC DNA]</scope>
    <source>
        <strain evidence="2">ATCC 52814</strain>
    </source>
</reference>
<gene>
    <name evidence="2" type="ORF">BCV72DRAFT_58675</name>
</gene>
<feature type="transmembrane region" description="Helical" evidence="1">
    <location>
        <begin position="77"/>
        <end position="102"/>
    </location>
</feature>
<evidence type="ECO:0000313" key="2">
    <source>
        <dbReference type="EMBL" id="ORE09610.1"/>
    </source>
</evidence>
<dbReference type="AlphaFoldDB" id="A0A1X0RC31"/>
<dbReference type="EMBL" id="KV921874">
    <property type="protein sequence ID" value="ORE09610.1"/>
    <property type="molecule type" value="Genomic_DNA"/>
</dbReference>
<sequence>MSGLNSWNVTVEALHLASEVYNFCQDQLSKANISLPEFDQVVSVTSSSLGYILTHSPAAFRQLYHLFTQLPLIEYNFVTILLLLISTYTVYCFVLATIRWFYRLFYGFVRFSFFILLAYALVLAFNYITNMPTDSRGQTARARNY</sequence>
<dbReference type="VEuPathDB" id="FungiDB:BCV72DRAFT_58675"/>